<dbReference type="GO" id="GO:0004497">
    <property type="term" value="F:monooxygenase activity"/>
    <property type="evidence" value="ECO:0007669"/>
    <property type="project" value="UniProtKB-KW"/>
</dbReference>
<dbReference type="Gene3D" id="2.70.50.70">
    <property type="match status" value="1"/>
</dbReference>
<evidence type="ECO:0000256" key="10">
    <source>
        <dbReference type="ARBA" id="ARBA00023277"/>
    </source>
</evidence>
<evidence type="ECO:0000256" key="12">
    <source>
        <dbReference type="ARBA" id="ARBA00044502"/>
    </source>
</evidence>
<evidence type="ECO:0000256" key="8">
    <source>
        <dbReference type="ARBA" id="ARBA00023008"/>
    </source>
</evidence>
<evidence type="ECO:0000256" key="6">
    <source>
        <dbReference type="ARBA" id="ARBA00023001"/>
    </source>
</evidence>
<evidence type="ECO:0000313" key="17">
    <source>
        <dbReference type="Proteomes" id="UP001303889"/>
    </source>
</evidence>
<evidence type="ECO:0000256" key="11">
    <source>
        <dbReference type="ARBA" id="ARBA00023326"/>
    </source>
</evidence>
<dbReference type="InterPro" id="IPR049892">
    <property type="entry name" value="AA9"/>
</dbReference>
<keyword evidence="11" id="KW-0624">Polysaccharide degradation</keyword>
<dbReference type="EMBL" id="MU856087">
    <property type="protein sequence ID" value="KAK3897710.1"/>
    <property type="molecule type" value="Genomic_DNA"/>
</dbReference>
<keyword evidence="7" id="KW-0560">Oxidoreductase</keyword>
<dbReference type="AlphaFoldDB" id="A0AAN6RP10"/>
<evidence type="ECO:0000256" key="3">
    <source>
        <dbReference type="ARBA" id="ARBA00022525"/>
    </source>
</evidence>
<organism evidence="16 17">
    <name type="scientific">Staphylotrichum tortipilum</name>
    <dbReference type="NCBI Taxonomy" id="2831512"/>
    <lineage>
        <taxon>Eukaryota</taxon>
        <taxon>Fungi</taxon>
        <taxon>Dikarya</taxon>
        <taxon>Ascomycota</taxon>
        <taxon>Pezizomycotina</taxon>
        <taxon>Sordariomycetes</taxon>
        <taxon>Sordariomycetidae</taxon>
        <taxon>Sordariales</taxon>
        <taxon>Chaetomiaceae</taxon>
        <taxon>Staphylotrichum</taxon>
    </lineage>
</organism>
<keyword evidence="8" id="KW-0186">Copper</keyword>
<evidence type="ECO:0000256" key="9">
    <source>
        <dbReference type="ARBA" id="ARBA00023033"/>
    </source>
</evidence>
<dbReference type="EC" id="1.14.99.56" evidence="14"/>
<keyword evidence="17" id="KW-1185">Reference proteome</keyword>
<gene>
    <name evidence="16" type="ORF">C8A05DRAFT_38714</name>
</gene>
<comment type="similarity">
    <text evidence="12">Belongs to the polysaccharide monooxygenase AA9 family.</text>
</comment>
<reference evidence="16" key="1">
    <citation type="journal article" date="2023" name="Mol. Phylogenet. Evol.">
        <title>Genome-scale phylogeny and comparative genomics of the fungal order Sordariales.</title>
        <authorList>
            <person name="Hensen N."/>
            <person name="Bonometti L."/>
            <person name="Westerberg I."/>
            <person name="Brannstrom I.O."/>
            <person name="Guillou S."/>
            <person name="Cros-Aarteil S."/>
            <person name="Calhoun S."/>
            <person name="Haridas S."/>
            <person name="Kuo A."/>
            <person name="Mondo S."/>
            <person name="Pangilinan J."/>
            <person name="Riley R."/>
            <person name="LaButti K."/>
            <person name="Andreopoulos B."/>
            <person name="Lipzen A."/>
            <person name="Chen C."/>
            <person name="Yan M."/>
            <person name="Daum C."/>
            <person name="Ng V."/>
            <person name="Clum A."/>
            <person name="Steindorff A."/>
            <person name="Ohm R.A."/>
            <person name="Martin F."/>
            <person name="Silar P."/>
            <person name="Natvig D.O."/>
            <person name="Lalanne C."/>
            <person name="Gautier V."/>
            <person name="Ament-Velasquez S.L."/>
            <person name="Kruys A."/>
            <person name="Hutchinson M.I."/>
            <person name="Powell A.J."/>
            <person name="Barry K."/>
            <person name="Miller A.N."/>
            <person name="Grigoriev I.V."/>
            <person name="Debuchy R."/>
            <person name="Gladieux P."/>
            <person name="Hiltunen Thoren M."/>
            <person name="Johannesson H."/>
        </authorList>
    </citation>
    <scope>NUCLEOTIDE SEQUENCE</scope>
    <source>
        <strain evidence="16">CBS 103.79</strain>
    </source>
</reference>
<dbReference type="PANTHER" id="PTHR33353:SF9">
    <property type="entry name" value="ENDOGLUCANASE II"/>
    <property type="match status" value="1"/>
</dbReference>
<evidence type="ECO:0000313" key="16">
    <source>
        <dbReference type="EMBL" id="KAK3897710.1"/>
    </source>
</evidence>
<name>A0AAN6RP10_9PEZI</name>
<dbReference type="Proteomes" id="UP001303889">
    <property type="component" value="Unassembled WGS sequence"/>
</dbReference>
<dbReference type="GO" id="GO:0030245">
    <property type="term" value="P:cellulose catabolic process"/>
    <property type="evidence" value="ECO:0007669"/>
    <property type="project" value="UniProtKB-KW"/>
</dbReference>
<sequence length="76" mass="7676">MKTSNSALLAAGIFAQYASLATAHSIFQQASAGSTDFGTTCVRMPPNNSPVTSVTSADMACNVGGAKGVEGFCEVK</sequence>
<comment type="caution">
    <text evidence="16">The sequence shown here is derived from an EMBL/GenBank/DDBJ whole genome shotgun (WGS) entry which is preliminary data.</text>
</comment>
<keyword evidence="6" id="KW-0136">Cellulose degradation</keyword>
<keyword evidence="3" id="KW-0964">Secreted</keyword>
<protein>
    <recommendedName>
        <fullName evidence="14">lytic cellulose monooxygenase (C4-dehydrogenating)</fullName>
        <ecNumber evidence="14">1.14.99.56</ecNumber>
    </recommendedName>
</protein>
<comment type="cofactor">
    <cofactor evidence="1">
        <name>Cu(2+)</name>
        <dbReference type="ChEBI" id="CHEBI:29036"/>
    </cofactor>
</comment>
<dbReference type="GO" id="GO:0046872">
    <property type="term" value="F:metal ion binding"/>
    <property type="evidence" value="ECO:0007669"/>
    <property type="project" value="UniProtKB-KW"/>
</dbReference>
<comment type="subcellular location">
    <subcellularLocation>
        <location evidence="2">Secreted</location>
    </subcellularLocation>
</comment>
<dbReference type="GO" id="GO:0005576">
    <property type="term" value="C:extracellular region"/>
    <property type="evidence" value="ECO:0007669"/>
    <property type="project" value="UniProtKB-SubCell"/>
</dbReference>
<evidence type="ECO:0000256" key="15">
    <source>
        <dbReference type="SAM" id="SignalP"/>
    </source>
</evidence>
<evidence type="ECO:0000256" key="7">
    <source>
        <dbReference type="ARBA" id="ARBA00023002"/>
    </source>
</evidence>
<evidence type="ECO:0000256" key="13">
    <source>
        <dbReference type="ARBA" id="ARBA00045077"/>
    </source>
</evidence>
<keyword evidence="9" id="KW-0503">Monooxygenase</keyword>
<keyword evidence="5 15" id="KW-0732">Signal</keyword>
<evidence type="ECO:0000256" key="1">
    <source>
        <dbReference type="ARBA" id="ARBA00001973"/>
    </source>
</evidence>
<dbReference type="PANTHER" id="PTHR33353">
    <property type="entry name" value="PUTATIVE (AFU_ORTHOLOGUE AFUA_1G12560)-RELATED"/>
    <property type="match status" value="1"/>
</dbReference>
<feature type="chain" id="PRO_5043021628" description="lytic cellulose monooxygenase (C4-dehydrogenating)" evidence="15">
    <location>
        <begin position="24"/>
        <end position="76"/>
    </location>
</feature>
<reference evidence="16" key="2">
    <citation type="submission" date="2023-05" db="EMBL/GenBank/DDBJ databases">
        <authorList>
            <consortium name="Lawrence Berkeley National Laboratory"/>
            <person name="Steindorff A."/>
            <person name="Hensen N."/>
            <person name="Bonometti L."/>
            <person name="Westerberg I."/>
            <person name="Brannstrom I.O."/>
            <person name="Guillou S."/>
            <person name="Cros-Aarteil S."/>
            <person name="Calhoun S."/>
            <person name="Haridas S."/>
            <person name="Kuo A."/>
            <person name="Mondo S."/>
            <person name="Pangilinan J."/>
            <person name="Riley R."/>
            <person name="Labutti K."/>
            <person name="Andreopoulos B."/>
            <person name="Lipzen A."/>
            <person name="Chen C."/>
            <person name="Yanf M."/>
            <person name="Daum C."/>
            <person name="Ng V."/>
            <person name="Clum A."/>
            <person name="Ohm R."/>
            <person name="Martin F."/>
            <person name="Silar P."/>
            <person name="Natvig D."/>
            <person name="Lalanne C."/>
            <person name="Gautier V."/>
            <person name="Ament-Velasquez S.L."/>
            <person name="Kruys A."/>
            <person name="Hutchinson M.I."/>
            <person name="Powell A.J."/>
            <person name="Barry K."/>
            <person name="Miller A.N."/>
            <person name="Grigoriev I.V."/>
            <person name="Debuchy R."/>
            <person name="Gladieux P."/>
            <person name="Thoren M.H."/>
            <person name="Johannesson H."/>
        </authorList>
    </citation>
    <scope>NUCLEOTIDE SEQUENCE</scope>
    <source>
        <strain evidence="16">CBS 103.79</strain>
    </source>
</reference>
<keyword evidence="4" id="KW-0479">Metal-binding</keyword>
<feature type="non-terminal residue" evidence="16">
    <location>
        <position position="76"/>
    </location>
</feature>
<comment type="catalytic activity">
    <reaction evidence="13">
        <text>[(1-&gt;4)-beta-D-glucosyl]n+m + reduced acceptor + O2 = 4-dehydro-beta-D-glucosyl-[(1-&gt;4)-beta-D-glucosyl]n-1 + [(1-&gt;4)-beta-D-glucosyl]m + acceptor + H2O.</text>
        <dbReference type="EC" id="1.14.99.56"/>
    </reaction>
</comment>
<evidence type="ECO:0000256" key="5">
    <source>
        <dbReference type="ARBA" id="ARBA00022729"/>
    </source>
</evidence>
<evidence type="ECO:0000256" key="4">
    <source>
        <dbReference type="ARBA" id="ARBA00022723"/>
    </source>
</evidence>
<proteinExistence type="inferred from homology"/>
<accession>A0AAN6RP10</accession>
<evidence type="ECO:0000256" key="14">
    <source>
        <dbReference type="ARBA" id="ARBA00047174"/>
    </source>
</evidence>
<evidence type="ECO:0000256" key="2">
    <source>
        <dbReference type="ARBA" id="ARBA00004613"/>
    </source>
</evidence>
<keyword evidence="10" id="KW-0119">Carbohydrate metabolism</keyword>
<feature type="signal peptide" evidence="15">
    <location>
        <begin position="1"/>
        <end position="23"/>
    </location>
</feature>